<comment type="caution">
    <text evidence="6">Lacks conserved residue(s) required for the propagation of feature annotation.</text>
</comment>
<dbReference type="Proteomes" id="UP000243217">
    <property type="component" value="Unassembled WGS sequence"/>
</dbReference>
<dbReference type="AlphaFoldDB" id="A0A1V9ZXB2"/>
<evidence type="ECO:0000259" key="7">
    <source>
        <dbReference type="PROSITE" id="PS50203"/>
    </source>
</evidence>
<keyword evidence="10" id="KW-1185">Reference proteome</keyword>
<feature type="domain" description="EF-hand" evidence="8">
    <location>
        <begin position="477"/>
        <end position="512"/>
    </location>
</feature>
<accession>A0A1V9ZXB2</accession>
<dbReference type="InterPro" id="IPR011992">
    <property type="entry name" value="EF-hand-dom_pair"/>
</dbReference>
<evidence type="ECO:0000256" key="1">
    <source>
        <dbReference type="ARBA" id="ARBA00007623"/>
    </source>
</evidence>
<dbReference type="EMBL" id="JNBS01001096">
    <property type="protein sequence ID" value="OQS02662.1"/>
    <property type="molecule type" value="Genomic_DNA"/>
</dbReference>
<dbReference type="SUPFAM" id="SSF47473">
    <property type="entry name" value="EF-hand"/>
    <property type="match status" value="1"/>
</dbReference>
<evidence type="ECO:0000256" key="5">
    <source>
        <dbReference type="ARBA" id="ARBA00022837"/>
    </source>
</evidence>
<dbReference type="PROSITE" id="PS50203">
    <property type="entry name" value="CALPAIN_CAT"/>
    <property type="match status" value="1"/>
</dbReference>
<dbReference type="InterPro" id="IPR002048">
    <property type="entry name" value="EF_hand_dom"/>
</dbReference>
<dbReference type="Gene3D" id="1.10.238.10">
    <property type="entry name" value="EF-hand"/>
    <property type="match status" value="1"/>
</dbReference>
<evidence type="ECO:0000256" key="4">
    <source>
        <dbReference type="ARBA" id="ARBA00022807"/>
    </source>
</evidence>
<feature type="domain" description="Calpain catalytic" evidence="7">
    <location>
        <begin position="113"/>
        <end position="295"/>
    </location>
</feature>
<protein>
    <submittedName>
        <fullName evidence="9">Uncharacterized protein</fullName>
    </submittedName>
</protein>
<dbReference type="PANTHER" id="PTHR10183">
    <property type="entry name" value="CALPAIN"/>
    <property type="match status" value="1"/>
</dbReference>
<keyword evidence="5" id="KW-0106">Calcium</keyword>
<organism evidence="9 10">
    <name type="scientific">Thraustotheca clavata</name>
    <dbReference type="NCBI Taxonomy" id="74557"/>
    <lineage>
        <taxon>Eukaryota</taxon>
        <taxon>Sar</taxon>
        <taxon>Stramenopiles</taxon>
        <taxon>Oomycota</taxon>
        <taxon>Saprolegniomycetes</taxon>
        <taxon>Saprolegniales</taxon>
        <taxon>Achlyaceae</taxon>
        <taxon>Thraustotheca</taxon>
    </lineage>
</organism>
<evidence type="ECO:0000313" key="9">
    <source>
        <dbReference type="EMBL" id="OQS02662.1"/>
    </source>
</evidence>
<evidence type="ECO:0000256" key="6">
    <source>
        <dbReference type="PROSITE-ProRule" id="PRU00239"/>
    </source>
</evidence>
<dbReference type="Pfam" id="PF00648">
    <property type="entry name" value="Peptidase_C2"/>
    <property type="match status" value="1"/>
</dbReference>
<dbReference type="PROSITE" id="PS50222">
    <property type="entry name" value="EF_HAND_2"/>
    <property type="match status" value="1"/>
</dbReference>
<keyword evidence="4" id="KW-0788">Thiol protease</keyword>
<proteinExistence type="inferred from homology"/>
<dbReference type="InterPro" id="IPR001300">
    <property type="entry name" value="Peptidase_C2_calpain_cat"/>
</dbReference>
<name>A0A1V9ZXB2_9STRA</name>
<dbReference type="GO" id="GO:0005509">
    <property type="term" value="F:calcium ion binding"/>
    <property type="evidence" value="ECO:0007669"/>
    <property type="project" value="InterPro"/>
</dbReference>
<dbReference type="PROSITE" id="PS00018">
    <property type="entry name" value="EF_HAND_1"/>
    <property type="match status" value="1"/>
</dbReference>
<evidence type="ECO:0000313" key="10">
    <source>
        <dbReference type="Proteomes" id="UP000243217"/>
    </source>
</evidence>
<comment type="caution">
    <text evidence="9">The sequence shown here is derived from an EMBL/GenBank/DDBJ whole genome shotgun (WGS) entry which is preliminary data.</text>
</comment>
<dbReference type="InterPro" id="IPR038765">
    <property type="entry name" value="Papain-like_cys_pep_sf"/>
</dbReference>
<evidence type="ECO:0000256" key="3">
    <source>
        <dbReference type="ARBA" id="ARBA00022801"/>
    </source>
</evidence>
<dbReference type="GO" id="GO:0004198">
    <property type="term" value="F:calcium-dependent cysteine-type endopeptidase activity"/>
    <property type="evidence" value="ECO:0007669"/>
    <property type="project" value="InterPro"/>
</dbReference>
<dbReference type="InterPro" id="IPR022684">
    <property type="entry name" value="Calpain_cysteine_protease"/>
</dbReference>
<dbReference type="SUPFAM" id="SSF54001">
    <property type="entry name" value="Cysteine proteinases"/>
    <property type="match status" value="1"/>
</dbReference>
<dbReference type="GO" id="GO:0006508">
    <property type="term" value="P:proteolysis"/>
    <property type="evidence" value="ECO:0007669"/>
    <property type="project" value="UniProtKB-KW"/>
</dbReference>
<gene>
    <name evidence="9" type="ORF">THRCLA_21365</name>
</gene>
<reference evidence="9 10" key="1">
    <citation type="journal article" date="2014" name="Genome Biol. Evol.">
        <title>The secreted proteins of Achlya hypogyna and Thraustotheca clavata identify the ancestral oomycete secretome and reveal gene acquisitions by horizontal gene transfer.</title>
        <authorList>
            <person name="Misner I."/>
            <person name="Blouin N."/>
            <person name="Leonard G."/>
            <person name="Richards T.A."/>
            <person name="Lane C.E."/>
        </authorList>
    </citation>
    <scope>NUCLEOTIDE SEQUENCE [LARGE SCALE GENOMIC DNA]</scope>
    <source>
        <strain evidence="9 10">ATCC 34112</strain>
    </source>
</reference>
<evidence type="ECO:0000256" key="2">
    <source>
        <dbReference type="ARBA" id="ARBA00022670"/>
    </source>
</evidence>
<keyword evidence="2" id="KW-0645">Protease</keyword>
<dbReference type="STRING" id="74557.A0A1V9ZXB2"/>
<keyword evidence="3" id="KW-0378">Hydrolase</keyword>
<dbReference type="InterPro" id="IPR018247">
    <property type="entry name" value="EF_Hand_1_Ca_BS"/>
</dbReference>
<evidence type="ECO:0000259" key="8">
    <source>
        <dbReference type="PROSITE" id="PS50222"/>
    </source>
</evidence>
<dbReference type="PANTHER" id="PTHR10183:SF379">
    <property type="entry name" value="CALPAIN-5"/>
    <property type="match status" value="1"/>
</dbReference>
<comment type="similarity">
    <text evidence="1">Belongs to the peptidase C2 family.</text>
</comment>
<sequence length="579" mass="65016">MVLNEVICVPVFTASPWTLEYVLDNTTSGMFDVLLDFSGSSNVGISISTTLQTKLVLHAFDRKTISLYRLDETTRCAIRFQYNIVRQEGPPLILELTNAALSQIDQNLLHGGHYVDSTFLSKATSLHASPNEDGQYTWRHYTEFYPSNAQITGTSDLAVSLTRGGSLVSKAMLSALVVASKRRQILNRIISTSKHSFSIQLYRDGELQVIEIDGYLPCAHGGGPMLTKCTQGYLWPLLLQKGLAKLYQGFSHLAKVSFDELILSIFGYSAQLLFSLKDPKQASVHLNQIISCLLNDNVVCAKLGTTVFVVSAIESSSLVLLDPSHELDGDAANSKDEEINKCTNYSQYKKMYFAQFTSMVQSVWYLPKLSTCAKVCRRRYFVPYNANSSDTEALFGLSISSTALTLITLIYSLPRDKPIEFAVLSVQNDYKLSEIATCQNDPSTKYCQMQLELYPGEYVIAIKRSSIAIQEHQENNSDEVQLDRFFNVLDTDMDGRLNFDDLKRFIQLYDSELSIDHAAYEWLLSEFESDNRGLTLQGLRECYKANGMNDYKNDIFQKSTCCVLAVHSESSNFTLVQIE</sequence>
<dbReference type="OrthoDB" id="79086at2759"/>